<keyword evidence="2 3" id="KW-0040">ANK repeat</keyword>
<dbReference type="SMART" id="SM00248">
    <property type="entry name" value="ANK"/>
    <property type="match status" value="14"/>
</dbReference>
<comment type="caution">
    <text evidence="4">The sequence shown here is derived from an EMBL/GenBank/DDBJ whole genome shotgun (WGS) entry which is preliminary data.</text>
</comment>
<evidence type="ECO:0000313" key="5">
    <source>
        <dbReference type="Proteomes" id="UP000193944"/>
    </source>
</evidence>
<dbReference type="Gene3D" id="1.25.40.20">
    <property type="entry name" value="Ankyrin repeat-containing domain"/>
    <property type="match status" value="4"/>
</dbReference>
<keyword evidence="5" id="KW-1185">Reference proteome</keyword>
<dbReference type="EMBL" id="MCFG01000037">
    <property type="protein sequence ID" value="ORX85349.1"/>
    <property type="molecule type" value="Genomic_DNA"/>
</dbReference>
<accession>A0A1Y1XHX3</accession>
<dbReference type="OrthoDB" id="426293at2759"/>
<organism evidence="4 5">
    <name type="scientific">Anaeromyces robustus</name>
    <dbReference type="NCBI Taxonomy" id="1754192"/>
    <lineage>
        <taxon>Eukaryota</taxon>
        <taxon>Fungi</taxon>
        <taxon>Fungi incertae sedis</taxon>
        <taxon>Chytridiomycota</taxon>
        <taxon>Chytridiomycota incertae sedis</taxon>
        <taxon>Neocallimastigomycetes</taxon>
        <taxon>Neocallimastigales</taxon>
        <taxon>Neocallimastigaceae</taxon>
        <taxon>Anaeromyces</taxon>
    </lineage>
</organism>
<feature type="repeat" description="ANK" evidence="3">
    <location>
        <begin position="344"/>
        <end position="376"/>
    </location>
</feature>
<sequence length="796" mass="92486">MEIETNEREIELENFMKENNIDFNNYNEAIILSIENNVSVALLQQILSKKNDKNLNLEITYEDNNYVPLFFAIQKNNFELADILIENGASINYIFEDQNIITYLIKNNLCNNSNLNYILNKGFSLDNITNDFILNLLENEKTKILEIILQFIKFDNKFILNLLNVYKNKDILTDKILCNIVKKEKGKIIITDAMYEKAIEKNNNHLLRVLFENDSSKDNTISKKIVKYNLLQKAIKINSYSFVEKILCFVTFNNKCMDYEYIFEEAIPKCDIKILKLLINTFIKDSLKDLNNTSEKISNEKYISKLINLVLNVIIKFNNLPLVKYIMESKIYKNNIDINIKDINDEYPIITSFYYSNVEIFKYLLEQGANCNTKNDCGVSLLLLAIHNNKWEMLEQLIEHHVDINEKDINGVSPLHKAINQNRSEIVELLIDYANENRIPIDINKKDDYGYYPLIKAINQNNFDIVFSIINYGYENKIDMNVKDINGDTPLTLSYKLNRLDIFSYLVKFLDVNQTDSEGKSVLFYAIDKKDIENVKKLINVGANINLKDNSNNSIIDNAINVGSVKILDLLLQKNNIALNIVNSNNETPIISLLNSNKFKEKEKELYINKFIEKSANINSVDKDGNSPLVYAIQNNYISIIELLFNNGININTENKEGKTALNYAFDAGNKKIITFLKDKGYDVYNAKNNIITFDFMKQIIYEDNDMLLEQIIKSNKFDINTQDYSTKNTLLHIAVENKSYNSIKCLLINGANKEIKNNNYWTPLQLNQHRNNTYGYYSSNQPQYKINELFDLYSK</sequence>
<feature type="repeat" description="ANK" evidence="3">
    <location>
        <begin position="657"/>
        <end position="689"/>
    </location>
</feature>
<dbReference type="PANTHER" id="PTHR24123">
    <property type="entry name" value="ANKYRIN REPEAT-CONTAINING"/>
    <property type="match status" value="1"/>
</dbReference>
<dbReference type="Pfam" id="PF12796">
    <property type="entry name" value="Ank_2"/>
    <property type="match status" value="3"/>
</dbReference>
<dbReference type="Proteomes" id="UP000193944">
    <property type="component" value="Unassembled WGS sequence"/>
</dbReference>
<evidence type="ECO:0000256" key="1">
    <source>
        <dbReference type="ARBA" id="ARBA00022737"/>
    </source>
</evidence>
<dbReference type="AlphaFoldDB" id="A0A1Y1XHX3"/>
<gene>
    <name evidence="4" type="ORF">BCR32DRAFT_290770</name>
</gene>
<feature type="repeat" description="ANK" evidence="3">
    <location>
        <begin position="410"/>
        <end position="432"/>
    </location>
</feature>
<feature type="repeat" description="ANK" evidence="3">
    <location>
        <begin position="624"/>
        <end position="656"/>
    </location>
</feature>
<reference evidence="4 5" key="2">
    <citation type="submission" date="2016-08" db="EMBL/GenBank/DDBJ databases">
        <title>Pervasive Adenine N6-methylation of Active Genes in Fungi.</title>
        <authorList>
            <consortium name="DOE Joint Genome Institute"/>
            <person name="Mondo S.J."/>
            <person name="Dannebaum R.O."/>
            <person name="Kuo R.C."/>
            <person name="Labutti K."/>
            <person name="Haridas S."/>
            <person name="Kuo A."/>
            <person name="Salamov A."/>
            <person name="Ahrendt S.R."/>
            <person name="Lipzen A."/>
            <person name="Sullivan W."/>
            <person name="Andreopoulos W.B."/>
            <person name="Clum A."/>
            <person name="Lindquist E."/>
            <person name="Daum C."/>
            <person name="Ramamoorthy G.K."/>
            <person name="Gryganskyi A."/>
            <person name="Culley D."/>
            <person name="Magnuson J.K."/>
            <person name="James T.Y."/>
            <person name="O'Malley M.A."/>
            <person name="Stajich J.E."/>
            <person name="Spatafora J.W."/>
            <person name="Visel A."/>
            <person name="Grigoriev I.V."/>
        </authorList>
    </citation>
    <scope>NUCLEOTIDE SEQUENCE [LARGE SCALE GENOMIC DNA]</scope>
    <source>
        <strain evidence="4 5">S4</strain>
    </source>
</reference>
<dbReference type="PANTHER" id="PTHR24123:SF33">
    <property type="entry name" value="PROTEIN HOS4"/>
    <property type="match status" value="1"/>
</dbReference>
<reference evidence="4 5" key="1">
    <citation type="submission" date="2016-08" db="EMBL/GenBank/DDBJ databases">
        <title>A Parts List for Fungal Cellulosomes Revealed by Comparative Genomics.</title>
        <authorList>
            <consortium name="DOE Joint Genome Institute"/>
            <person name="Haitjema C.H."/>
            <person name="Gilmore S.P."/>
            <person name="Henske J.K."/>
            <person name="Solomon K.V."/>
            <person name="De Groot R."/>
            <person name="Kuo A."/>
            <person name="Mondo S.J."/>
            <person name="Salamov A.A."/>
            <person name="Labutti K."/>
            <person name="Zhao Z."/>
            <person name="Chiniquy J."/>
            <person name="Barry K."/>
            <person name="Brewer H.M."/>
            <person name="Purvine S.O."/>
            <person name="Wright A.T."/>
            <person name="Boxma B."/>
            <person name="Van Alen T."/>
            <person name="Hackstein J.H."/>
            <person name="Baker S.E."/>
            <person name="Grigoriev I.V."/>
            <person name="O'Malley M.A."/>
        </authorList>
    </citation>
    <scope>NUCLEOTIDE SEQUENCE [LARGE SCALE GENOMIC DNA]</scope>
    <source>
        <strain evidence="4 5">S4</strain>
    </source>
</reference>
<evidence type="ECO:0000313" key="4">
    <source>
        <dbReference type="EMBL" id="ORX85349.1"/>
    </source>
</evidence>
<dbReference type="InterPro" id="IPR051165">
    <property type="entry name" value="Multifunctional_ANK_Repeat"/>
</dbReference>
<dbReference type="InterPro" id="IPR002110">
    <property type="entry name" value="Ankyrin_rpt"/>
</dbReference>
<dbReference type="Pfam" id="PF00023">
    <property type="entry name" value="Ank"/>
    <property type="match status" value="1"/>
</dbReference>
<dbReference type="InterPro" id="IPR036770">
    <property type="entry name" value="Ankyrin_rpt-contain_sf"/>
</dbReference>
<keyword evidence="1" id="KW-0677">Repeat</keyword>
<name>A0A1Y1XHX3_9FUNG</name>
<protein>
    <submittedName>
        <fullName evidence="4">Ankyrin</fullName>
    </submittedName>
</protein>
<evidence type="ECO:0000256" key="2">
    <source>
        <dbReference type="ARBA" id="ARBA00023043"/>
    </source>
</evidence>
<dbReference type="PROSITE" id="PS50088">
    <property type="entry name" value="ANK_REPEAT"/>
    <property type="match status" value="7"/>
</dbReference>
<proteinExistence type="predicted"/>
<feature type="repeat" description="ANK" evidence="3">
    <location>
        <begin position="64"/>
        <end position="96"/>
    </location>
</feature>
<dbReference type="STRING" id="1754192.A0A1Y1XHX3"/>
<feature type="repeat" description="ANK" evidence="3">
    <location>
        <begin position="727"/>
        <end position="759"/>
    </location>
</feature>
<evidence type="ECO:0000256" key="3">
    <source>
        <dbReference type="PROSITE-ProRule" id="PRU00023"/>
    </source>
</evidence>
<dbReference type="PROSITE" id="PS50297">
    <property type="entry name" value="ANK_REP_REGION"/>
    <property type="match status" value="4"/>
</dbReference>
<dbReference type="SUPFAM" id="SSF48403">
    <property type="entry name" value="Ankyrin repeat"/>
    <property type="match status" value="3"/>
</dbReference>
<feature type="repeat" description="ANK" evidence="3">
    <location>
        <begin position="518"/>
        <end position="550"/>
    </location>
</feature>